<gene>
    <name evidence="2" type="ORF">MTR67_041677</name>
</gene>
<sequence length="288" mass="32994">MYGQPPDNGGSRRRSPPLQGGSRRRSPPHQGRSRRKSRPQPREQHRRFHQNSDHIHSSQSQNYYLPQNSYFPNQSSNLGYTPFHQSPGFQFSSRSSHGEVVERVDRAVIKARRDLLEAGENVSAWKVSQAALVMLKVDSWDSLGIRMQQVPSLFQLIVTDGKINAFIHCFVAVQRITTLYDLEVAILRNEGVEQFEELDLGPLVKHPLIIHYFSISPGVSEVFRITSVEIISFLAEYMDADKRRRVEIDEFLNFITEKKSAGTTEKLSVRIQSLGFVAYFRSKDFICV</sequence>
<organism evidence="2 3">
    <name type="scientific">Solanum verrucosum</name>
    <dbReference type="NCBI Taxonomy" id="315347"/>
    <lineage>
        <taxon>Eukaryota</taxon>
        <taxon>Viridiplantae</taxon>
        <taxon>Streptophyta</taxon>
        <taxon>Embryophyta</taxon>
        <taxon>Tracheophyta</taxon>
        <taxon>Spermatophyta</taxon>
        <taxon>Magnoliopsida</taxon>
        <taxon>eudicotyledons</taxon>
        <taxon>Gunneridae</taxon>
        <taxon>Pentapetalae</taxon>
        <taxon>asterids</taxon>
        <taxon>lamiids</taxon>
        <taxon>Solanales</taxon>
        <taxon>Solanaceae</taxon>
        <taxon>Solanoideae</taxon>
        <taxon>Solaneae</taxon>
        <taxon>Solanum</taxon>
    </lineage>
</organism>
<keyword evidence="3" id="KW-1185">Reference proteome</keyword>
<dbReference type="EMBL" id="CP133620">
    <property type="protein sequence ID" value="WMV48292.1"/>
    <property type="molecule type" value="Genomic_DNA"/>
</dbReference>
<reference evidence="2" key="1">
    <citation type="submission" date="2023-08" db="EMBL/GenBank/DDBJ databases">
        <title>A de novo genome assembly of Solanum verrucosum Schlechtendal, a Mexican diploid species geographically isolated from the other diploid A-genome species in potato relatives.</title>
        <authorList>
            <person name="Hosaka K."/>
        </authorList>
    </citation>
    <scope>NUCLEOTIDE SEQUENCE</scope>
    <source>
        <tissue evidence="2">Young leaves</tissue>
    </source>
</reference>
<dbReference type="AlphaFoldDB" id="A0AAF0UL41"/>
<protein>
    <submittedName>
        <fullName evidence="2">Uncharacterized protein</fullName>
    </submittedName>
</protein>
<feature type="region of interest" description="Disordered" evidence="1">
    <location>
        <begin position="1"/>
        <end position="58"/>
    </location>
</feature>
<proteinExistence type="predicted"/>
<name>A0AAF0UL41_SOLVR</name>
<evidence type="ECO:0000256" key="1">
    <source>
        <dbReference type="SAM" id="MobiDB-lite"/>
    </source>
</evidence>
<feature type="compositionally biased region" description="Basic residues" evidence="1">
    <location>
        <begin position="22"/>
        <end position="49"/>
    </location>
</feature>
<evidence type="ECO:0000313" key="3">
    <source>
        <dbReference type="Proteomes" id="UP001234989"/>
    </source>
</evidence>
<evidence type="ECO:0000313" key="2">
    <source>
        <dbReference type="EMBL" id="WMV48292.1"/>
    </source>
</evidence>
<accession>A0AAF0UL41</accession>
<dbReference type="Proteomes" id="UP001234989">
    <property type="component" value="Chromosome 9"/>
</dbReference>